<evidence type="ECO:0000313" key="10">
    <source>
        <dbReference type="Proteomes" id="UP000240996"/>
    </source>
</evidence>
<feature type="transmembrane region" description="Helical" evidence="8">
    <location>
        <begin position="73"/>
        <end position="93"/>
    </location>
</feature>
<keyword evidence="4 8" id="KW-0812">Transmembrane</keyword>
<evidence type="ECO:0000256" key="8">
    <source>
        <dbReference type="SAM" id="Phobius"/>
    </source>
</evidence>
<evidence type="ECO:0000256" key="2">
    <source>
        <dbReference type="ARBA" id="ARBA00007430"/>
    </source>
</evidence>
<dbReference type="CDD" id="cd13127">
    <property type="entry name" value="MATE_tuaB_like"/>
    <property type="match status" value="1"/>
</dbReference>
<dbReference type="RefSeq" id="WP_107931325.1">
    <property type="nucleotide sequence ID" value="NZ_PZZN01000001.1"/>
</dbReference>
<feature type="region of interest" description="Disordered" evidence="7">
    <location>
        <begin position="1"/>
        <end position="21"/>
    </location>
</feature>
<gene>
    <name evidence="9" type="ORF">C8J24_1499</name>
</gene>
<protein>
    <submittedName>
        <fullName evidence="9">O-antigen/teichoic acid export membrane protein</fullName>
    </submittedName>
</protein>
<dbReference type="GO" id="GO:0005886">
    <property type="term" value="C:plasma membrane"/>
    <property type="evidence" value="ECO:0007669"/>
    <property type="project" value="UniProtKB-SubCell"/>
</dbReference>
<feature type="transmembrane region" description="Helical" evidence="8">
    <location>
        <begin position="114"/>
        <end position="135"/>
    </location>
</feature>
<evidence type="ECO:0000256" key="3">
    <source>
        <dbReference type="ARBA" id="ARBA00022475"/>
    </source>
</evidence>
<keyword evidence="10" id="KW-1185">Reference proteome</keyword>
<evidence type="ECO:0000256" key="4">
    <source>
        <dbReference type="ARBA" id="ARBA00022692"/>
    </source>
</evidence>
<keyword evidence="5 8" id="KW-1133">Transmembrane helix</keyword>
<feature type="transmembrane region" description="Helical" evidence="8">
    <location>
        <begin position="383"/>
        <end position="403"/>
    </location>
</feature>
<feature type="transmembrane region" description="Helical" evidence="8">
    <location>
        <begin position="353"/>
        <end position="371"/>
    </location>
</feature>
<feature type="compositionally biased region" description="Pro residues" evidence="7">
    <location>
        <begin position="1"/>
        <end position="12"/>
    </location>
</feature>
<comment type="caution">
    <text evidence="9">The sequence shown here is derived from an EMBL/GenBank/DDBJ whole genome shotgun (WGS) entry which is preliminary data.</text>
</comment>
<comment type="subcellular location">
    <subcellularLocation>
        <location evidence="1">Cell membrane</location>
        <topology evidence="1">Multi-pass membrane protein</topology>
    </subcellularLocation>
</comment>
<evidence type="ECO:0000256" key="1">
    <source>
        <dbReference type="ARBA" id="ARBA00004651"/>
    </source>
</evidence>
<dbReference type="Pfam" id="PF13440">
    <property type="entry name" value="Polysacc_synt_3"/>
    <property type="match status" value="1"/>
</dbReference>
<feature type="transmembrane region" description="Helical" evidence="8">
    <location>
        <begin position="147"/>
        <end position="165"/>
    </location>
</feature>
<dbReference type="PANTHER" id="PTHR30250:SF10">
    <property type="entry name" value="LIPOPOLYSACCHARIDE BIOSYNTHESIS PROTEIN WZXC"/>
    <property type="match status" value="1"/>
</dbReference>
<evidence type="ECO:0000256" key="5">
    <source>
        <dbReference type="ARBA" id="ARBA00022989"/>
    </source>
</evidence>
<dbReference type="AlphaFoldDB" id="A0A2T4YWB2"/>
<accession>A0A2T4YWB2</accession>
<name>A0A2T4YWB2_9SPHN</name>
<evidence type="ECO:0000313" key="9">
    <source>
        <dbReference type="EMBL" id="PTM48089.1"/>
    </source>
</evidence>
<proteinExistence type="inferred from homology"/>
<feature type="transmembrane region" description="Helical" evidence="8">
    <location>
        <begin position="472"/>
        <end position="497"/>
    </location>
</feature>
<comment type="similarity">
    <text evidence="2">Belongs to the polysaccharide synthase family.</text>
</comment>
<dbReference type="InterPro" id="IPR050833">
    <property type="entry name" value="Poly_Biosynth_Transport"/>
</dbReference>
<evidence type="ECO:0000256" key="6">
    <source>
        <dbReference type="ARBA" id="ARBA00023136"/>
    </source>
</evidence>
<feature type="transmembrane region" description="Helical" evidence="8">
    <location>
        <begin position="409"/>
        <end position="427"/>
    </location>
</feature>
<keyword evidence="3" id="KW-1003">Cell membrane</keyword>
<reference evidence="9 10" key="1">
    <citation type="submission" date="2018-04" db="EMBL/GenBank/DDBJ databases">
        <title>Genomic Encyclopedia of Type Strains, Phase III (KMG-III): the genomes of soil and plant-associated and newly described type strains.</title>
        <authorList>
            <person name="Whitman W."/>
        </authorList>
    </citation>
    <scope>NUCLEOTIDE SEQUENCE [LARGE SCALE GENOMIC DNA]</scope>
    <source>
        <strain evidence="9 10">NW12</strain>
    </source>
</reference>
<dbReference type="Proteomes" id="UP000240996">
    <property type="component" value="Unassembled WGS sequence"/>
</dbReference>
<feature type="transmembrane region" description="Helical" evidence="8">
    <location>
        <begin position="266"/>
        <end position="285"/>
    </location>
</feature>
<dbReference type="EMBL" id="PZZN01000001">
    <property type="protein sequence ID" value="PTM48089.1"/>
    <property type="molecule type" value="Genomic_DNA"/>
</dbReference>
<organism evidence="9 10">
    <name type="scientific">Sphingomonas aerolata</name>
    <dbReference type="NCBI Taxonomy" id="185951"/>
    <lineage>
        <taxon>Bacteria</taxon>
        <taxon>Pseudomonadati</taxon>
        <taxon>Pseudomonadota</taxon>
        <taxon>Alphaproteobacteria</taxon>
        <taxon>Sphingomonadales</taxon>
        <taxon>Sphingomonadaceae</taxon>
        <taxon>Sphingomonas</taxon>
    </lineage>
</organism>
<sequence>MTTPIPSAPPAADPLADRPPDGPIDGLAAPAPLGGQVRSALIWRSGSQIVAQLVQWSATFLVIRILAPADYGLFAMCQVILTFMAMLNGYGLASGLIQQATISRHEVRQLFGMLILLNATLAAAQLVLAPLAAAYYRQPVVADMLRVQALLYLTTPFIALPYALLSRAMDFRHQAKANITASIASASTALGGALYGLGVWTLVIAPLVLFAVRGAMMTWSARSLVWPSFDFRGAGRLARYGGVMAASQLFWFLQSQADVFIAGRRFSPHVLGIYTTSLFLTQIFVSKFVPPLNEVAFSAYARMQADPDAIGRAFVKGVRLVMIVAMPFYLGLAVTAEPLVLTVLGEKWVETAPIVRLLALAMPFMTLQVLLTPASDARGRPGIGVRNGATGAAILSTAFLIGVEWGPTGLGLAWIAAYPLYFAISAWRSLPVIGVPARAVAGAVASPALAAIAMAVAVWLVDQRLPVLDPVWRLAVLLAVGGTVYAGWMLAFARAALGELVAVLRKRPVAA</sequence>
<feature type="transmembrane region" description="Helical" evidence="8">
    <location>
        <begin position="320"/>
        <end position="341"/>
    </location>
</feature>
<evidence type="ECO:0000256" key="7">
    <source>
        <dbReference type="SAM" id="MobiDB-lite"/>
    </source>
</evidence>
<feature type="transmembrane region" description="Helical" evidence="8">
    <location>
        <begin position="439"/>
        <end position="460"/>
    </location>
</feature>
<dbReference type="PANTHER" id="PTHR30250">
    <property type="entry name" value="PST FAMILY PREDICTED COLANIC ACID TRANSPORTER"/>
    <property type="match status" value="1"/>
</dbReference>
<keyword evidence="6 8" id="KW-0472">Membrane</keyword>